<dbReference type="HOGENOM" id="CLU_984309_0_0_1"/>
<evidence type="ECO:0000256" key="1">
    <source>
        <dbReference type="ARBA" id="ARBA00004370"/>
    </source>
</evidence>
<keyword evidence="3 6" id="KW-0812">Transmembrane</keyword>
<proteinExistence type="inferred from homology"/>
<feature type="transmembrane region" description="Helical" evidence="6">
    <location>
        <begin position="48"/>
        <end position="70"/>
    </location>
</feature>
<gene>
    <name evidence="7" type="ORF">CAPTEDRAFT_204557</name>
</gene>
<dbReference type="InterPro" id="IPR007593">
    <property type="entry name" value="CD225/Dispanin_fam"/>
</dbReference>
<dbReference type="GO" id="GO:0016020">
    <property type="term" value="C:membrane"/>
    <property type="evidence" value="ECO:0007669"/>
    <property type="project" value="UniProtKB-SubCell"/>
</dbReference>
<sequence>MASGPAYTAFINDGDPQGPTQFDQTVPLPGTPAVIHLQAPPRFSWSHVVLAAIGYLCCPIFGLVALVAALTSYTDHKAKDFIRAHSKRRVALGFALAAIIMGIATVVLFAVGGNHCGPLSRPERAQIVLEMRYCFSCPLVTLLAYRHYSASFPKKERRMTQMESLLPTPSAHAGLKPEQEMAPSIPFPYDHRVVIASNTNERMQEQDQPKNWNGVLCLAIAGYFSCPVIGIVGLLAALTSYTDHRVKDYVRSNRKHKVVLYFSSAAVIVFSLFIGLYIFLRHA</sequence>
<comment type="similarity">
    <text evidence="2">Belongs to the CD225/Dispanin family.</text>
</comment>
<evidence type="ECO:0000256" key="2">
    <source>
        <dbReference type="ARBA" id="ARBA00006843"/>
    </source>
</evidence>
<evidence type="ECO:0000313" key="8">
    <source>
        <dbReference type="EnsemblMetazoa" id="CapteP204557"/>
    </source>
</evidence>
<dbReference type="Pfam" id="PF04505">
    <property type="entry name" value="CD225"/>
    <property type="match status" value="1"/>
</dbReference>
<protein>
    <submittedName>
        <fullName evidence="7 8">Uncharacterized protein</fullName>
    </submittedName>
</protein>
<evidence type="ECO:0000256" key="6">
    <source>
        <dbReference type="SAM" id="Phobius"/>
    </source>
</evidence>
<feature type="transmembrane region" description="Helical" evidence="6">
    <location>
        <begin position="212"/>
        <end position="238"/>
    </location>
</feature>
<evidence type="ECO:0000256" key="5">
    <source>
        <dbReference type="ARBA" id="ARBA00023136"/>
    </source>
</evidence>
<dbReference type="EMBL" id="KB308311">
    <property type="protein sequence ID" value="ELT98011.1"/>
    <property type="molecule type" value="Genomic_DNA"/>
</dbReference>
<feature type="transmembrane region" description="Helical" evidence="6">
    <location>
        <begin position="258"/>
        <end position="280"/>
    </location>
</feature>
<dbReference type="AlphaFoldDB" id="R7U2W8"/>
<keyword evidence="9" id="KW-1185">Reference proteome</keyword>
<evidence type="ECO:0000313" key="7">
    <source>
        <dbReference type="EMBL" id="ELT98011.1"/>
    </source>
</evidence>
<dbReference type="EMBL" id="AMQN01010643">
    <property type="status" value="NOT_ANNOTATED_CDS"/>
    <property type="molecule type" value="Genomic_DNA"/>
</dbReference>
<organism evidence="7">
    <name type="scientific">Capitella teleta</name>
    <name type="common">Polychaete worm</name>
    <dbReference type="NCBI Taxonomy" id="283909"/>
    <lineage>
        <taxon>Eukaryota</taxon>
        <taxon>Metazoa</taxon>
        <taxon>Spiralia</taxon>
        <taxon>Lophotrochozoa</taxon>
        <taxon>Annelida</taxon>
        <taxon>Polychaeta</taxon>
        <taxon>Sedentaria</taxon>
        <taxon>Scolecida</taxon>
        <taxon>Capitellidae</taxon>
        <taxon>Capitella</taxon>
    </lineage>
</organism>
<evidence type="ECO:0000313" key="9">
    <source>
        <dbReference type="Proteomes" id="UP000014760"/>
    </source>
</evidence>
<feature type="transmembrane region" description="Helical" evidence="6">
    <location>
        <begin position="130"/>
        <end position="148"/>
    </location>
</feature>
<feature type="transmembrane region" description="Helical" evidence="6">
    <location>
        <begin position="90"/>
        <end position="110"/>
    </location>
</feature>
<name>R7U2W8_CAPTE</name>
<evidence type="ECO:0000256" key="4">
    <source>
        <dbReference type="ARBA" id="ARBA00022989"/>
    </source>
</evidence>
<reference evidence="7 9" key="2">
    <citation type="journal article" date="2013" name="Nature">
        <title>Insights into bilaterian evolution from three spiralian genomes.</title>
        <authorList>
            <person name="Simakov O."/>
            <person name="Marletaz F."/>
            <person name="Cho S.J."/>
            <person name="Edsinger-Gonzales E."/>
            <person name="Havlak P."/>
            <person name="Hellsten U."/>
            <person name="Kuo D.H."/>
            <person name="Larsson T."/>
            <person name="Lv J."/>
            <person name="Arendt D."/>
            <person name="Savage R."/>
            <person name="Osoegawa K."/>
            <person name="de Jong P."/>
            <person name="Grimwood J."/>
            <person name="Chapman J.A."/>
            <person name="Shapiro H."/>
            <person name="Aerts A."/>
            <person name="Otillar R.P."/>
            <person name="Terry A.Y."/>
            <person name="Boore J.L."/>
            <person name="Grigoriev I.V."/>
            <person name="Lindberg D.R."/>
            <person name="Seaver E.C."/>
            <person name="Weisblat D.A."/>
            <person name="Putnam N.H."/>
            <person name="Rokhsar D.S."/>
        </authorList>
    </citation>
    <scope>NUCLEOTIDE SEQUENCE</scope>
    <source>
        <strain evidence="7 9">I ESC-2004</strain>
    </source>
</reference>
<keyword evidence="4 6" id="KW-1133">Transmembrane helix</keyword>
<keyword evidence="5 6" id="KW-0472">Membrane</keyword>
<reference evidence="8" key="3">
    <citation type="submission" date="2015-06" db="UniProtKB">
        <authorList>
            <consortium name="EnsemblMetazoa"/>
        </authorList>
    </citation>
    <scope>IDENTIFICATION</scope>
</reference>
<evidence type="ECO:0000256" key="3">
    <source>
        <dbReference type="ARBA" id="ARBA00022692"/>
    </source>
</evidence>
<comment type="subcellular location">
    <subcellularLocation>
        <location evidence="1">Membrane</location>
    </subcellularLocation>
</comment>
<dbReference type="Proteomes" id="UP000014760">
    <property type="component" value="Unassembled WGS sequence"/>
</dbReference>
<reference evidence="9" key="1">
    <citation type="submission" date="2012-12" db="EMBL/GenBank/DDBJ databases">
        <authorList>
            <person name="Hellsten U."/>
            <person name="Grimwood J."/>
            <person name="Chapman J.A."/>
            <person name="Shapiro H."/>
            <person name="Aerts A."/>
            <person name="Otillar R.P."/>
            <person name="Terry A.Y."/>
            <person name="Boore J.L."/>
            <person name="Simakov O."/>
            <person name="Marletaz F."/>
            <person name="Cho S.-J."/>
            <person name="Edsinger-Gonzales E."/>
            <person name="Havlak P."/>
            <person name="Kuo D.-H."/>
            <person name="Larsson T."/>
            <person name="Lv J."/>
            <person name="Arendt D."/>
            <person name="Savage R."/>
            <person name="Osoegawa K."/>
            <person name="de Jong P."/>
            <person name="Lindberg D.R."/>
            <person name="Seaver E.C."/>
            <person name="Weisblat D.A."/>
            <person name="Putnam N.H."/>
            <person name="Grigoriev I.V."/>
            <person name="Rokhsar D.S."/>
        </authorList>
    </citation>
    <scope>NUCLEOTIDE SEQUENCE</scope>
    <source>
        <strain evidence="9">I ESC-2004</strain>
    </source>
</reference>
<accession>R7U2W8</accession>
<dbReference type="EnsemblMetazoa" id="CapteT204557">
    <property type="protein sequence ID" value="CapteP204557"/>
    <property type="gene ID" value="CapteG204557"/>
</dbReference>